<dbReference type="InterPro" id="IPR039426">
    <property type="entry name" value="TonB-dep_rcpt-like"/>
</dbReference>
<keyword evidence="9" id="KW-0472">Membrane</keyword>
<keyword evidence="7" id="KW-0406">Ion transport</keyword>
<dbReference type="InterPro" id="IPR036942">
    <property type="entry name" value="Beta-barrel_TonB_sf"/>
</dbReference>
<reference evidence="14" key="1">
    <citation type="submission" date="2020-09" db="EMBL/GenBank/DDBJ databases">
        <title>Pelagicoccus enzymogenes sp. nov. with an EPS production, isolated from marine sediment.</title>
        <authorList>
            <person name="Feng X."/>
        </authorList>
    </citation>
    <scope>NUCLEOTIDE SEQUENCE</scope>
    <source>
        <strain evidence="14">NFK12</strain>
    </source>
</reference>
<evidence type="ECO:0000256" key="2">
    <source>
        <dbReference type="ARBA" id="ARBA00022448"/>
    </source>
</evidence>
<evidence type="ECO:0000256" key="10">
    <source>
        <dbReference type="ARBA" id="ARBA00023237"/>
    </source>
</evidence>
<evidence type="ECO:0000256" key="3">
    <source>
        <dbReference type="ARBA" id="ARBA00022452"/>
    </source>
</evidence>
<feature type="domain" description="TonB-dependent receptor plug" evidence="13">
    <location>
        <begin position="66"/>
        <end position="177"/>
    </location>
</feature>
<keyword evidence="14" id="KW-0675">Receptor</keyword>
<dbReference type="EMBL" id="JACYFG010000002">
    <property type="protein sequence ID" value="MBD5777913.1"/>
    <property type="molecule type" value="Genomic_DNA"/>
</dbReference>
<keyword evidence="8" id="KW-0798">TonB box</keyword>
<dbReference type="PANTHER" id="PTHR32552:SF81">
    <property type="entry name" value="TONB-DEPENDENT OUTER MEMBRANE RECEPTOR"/>
    <property type="match status" value="1"/>
</dbReference>
<evidence type="ECO:0000256" key="7">
    <source>
        <dbReference type="ARBA" id="ARBA00023065"/>
    </source>
</evidence>
<evidence type="ECO:0000256" key="8">
    <source>
        <dbReference type="ARBA" id="ARBA00023077"/>
    </source>
</evidence>
<dbReference type="InterPro" id="IPR012910">
    <property type="entry name" value="Plug_dom"/>
</dbReference>
<feature type="region of interest" description="Disordered" evidence="11">
    <location>
        <begin position="103"/>
        <end position="130"/>
    </location>
</feature>
<protein>
    <submittedName>
        <fullName evidence="14">TonB-dependent receptor plug domain-containing protein</fullName>
    </submittedName>
</protein>
<evidence type="ECO:0000256" key="9">
    <source>
        <dbReference type="ARBA" id="ARBA00023136"/>
    </source>
</evidence>
<evidence type="ECO:0000256" key="1">
    <source>
        <dbReference type="ARBA" id="ARBA00004571"/>
    </source>
</evidence>
<dbReference type="Pfam" id="PF07715">
    <property type="entry name" value="Plug"/>
    <property type="match status" value="1"/>
</dbReference>
<proteinExistence type="predicted"/>
<dbReference type="Gene3D" id="2.40.170.20">
    <property type="entry name" value="TonB-dependent receptor, beta-barrel domain"/>
    <property type="match status" value="1"/>
</dbReference>
<comment type="subcellular location">
    <subcellularLocation>
        <location evidence="1">Cell outer membrane</location>
        <topology evidence="1">Multi-pass membrane protein</topology>
    </subcellularLocation>
</comment>
<keyword evidence="5" id="KW-0812">Transmembrane</keyword>
<evidence type="ECO:0000256" key="5">
    <source>
        <dbReference type="ARBA" id="ARBA00022692"/>
    </source>
</evidence>
<evidence type="ECO:0000256" key="12">
    <source>
        <dbReference type="SAM" id="SignalP"/>
    </source>
</evidence>
<keyword evidence="12" id="KW-0732">Signal</keyword>
<organism evidence="14 15">
    <name type="scientific">Pelagicoccus enzymogenes</name>
    <dbReference type="NCBI Taxonomy" id="2773457"/>
    <lineage>
        <taxon>Bacteria</taxon>
        <taxon>Pseudomonadati</taxon>
        <taxon>Verrucomicrobiota</taxon>
        <taxon>Opitutia</taxon>
        <taxon>Puniceicoccales</taxon>
        <taxon>Pelagicoccaceae</taxon>
        <taxon>Pelagicoccus</taxon>
    </lineage>
</organism>
<dbReference type="GO" id="GO:0006826">
    <property type="term" value="P:iron ion transport"/>
    <property type="evidence" value="ECO:0007669"/>
    <property type="project" value="UniProtKB-KW"/>
</dbReference>
<evidence type="ECO:0000313" key="14">
    <source>
        <dbReference type="EMBL" id="MBD5777913.1"/>
    </source>
</evidence>
<keyword evidence="2" id="KW-0813">Transport</keyword>
<accession>A0A927IFQ9</accession>
<evidence type="ECO:0000259" key="13">
    <source>
        <dbReference type="Pfam" id="PF07715"/>
    </source>
</evidence>
<sequence>MRLMKLLRMSLPLCSVFALSGLYAQDAASDEDEVFELSPFEVIGDDDVGYRATSTLAGTRLRTEMRDIGSSISVVNKEFLQDTGSTNLEDVLIFTPNTEIGGLGGNHSGSQGANPIPEQQRDDPSGGLTRVRGLASADLTRDYFLTNIPFDTFNTDRVEVQRGANSALYGLGSPGGIINASTIRADFNGDRGRIRFETDEHGTARYSLRYNKEVTDKVAIRIAALSEDKGYEQKQAFLEDDRLFVAVTGKLPFNLTARGSAEVAERHSSNPDYVLPNDGITPWINLGKPISSSPAEGAAIFRGTGTFFPGVANSNVMHLSSGNGASVGLYRFYQDPNDPNPTFGGHNYLVQTPADSALPPENQRLTEPGAPAGQWMRIKAWDEINIIRRSGYYSDGTPVAPGTAPFFSNGFVSHQITDRSIFDYRKNLFSGGTAQQYGEWENYTASLEGNWFDNRLGLEFSHNEQTFESAGNNSLQGVQQRTIYIDINEYMLATTDGSAQGTLVPNPTFGRPIMGGGSGGNRIYNDRDSTRLQGYVEVRFNDFMDEDSWMTRLLGKFTLTGLIDESTHYNQTLYSARADPIDSYDLDTYLPGHHAVTQRSGQEFALPVTNDTNFLNITSINDLAGVGIQGVSFGRQRSNMSIVPISANFTGWNPTDGEFVNFDSVINTLYQPNSWPAASHANKDINTVDSEVIIGQHSLWDNTVVLTGTWRNDKATTATGPGRSVANARQDIRDTLDPVYLAGPQGPYEVTADDDTTSYSVMIHTPPFLRDRLPFELSVYKSEADNFRPTGSNVTIFNDTVGATAGTTEEMGFIIDGLDRKFSARFNWFESAVVNNRFEEGALYASEGILRGLAHELNNPANAGFTVADVQAVLPPAGVIAVNGFQVDWSNPDAATTLRNSSDTGTQDFKAEGMEVEIGYNPTRKWTLFFTAGQQETIADNTYPEMRRYVEEFVLDNWVNSTFAQNYYIDEGATQTLAERAQTSIVEAVQRAALQDGNPAKEQAEWRFALNTNYQFGSDSGVIPGWLGDLTVGGGLRWQDKTGIGFEVSTNELGDYALDIDKPFYAPSKTYLDVFARTSYQLKDDRSLDLQINIKDLTNHDGLIPFVANPDGSLLYRIEEGRLISASATLNF</sequence>
<keyword evidence="6" id="KW-0408">Iron</keyword>
<gene>
    <name evidence="14" type="ORF">IEN85_00200</name>
</gene>
<dbReference type="AlphaFoldDB" id="A0A927IFQ9"/>
<keyword evidence="4" id="KW-0410">Iron transport</keyword>
<feature type="chain" id="PRO_5037296259" evidence="12">
    <location>
        <begin position="25"/>
        <end position="1132"/>
    </location>
</feature>
<comment type="caution">
    <text evidence="14">The sequence shown here is derived from an EMBL/GenBank/DDBJ whole genome shotgun (WGS) entry which is preliminary data.</text>
</comment>
<evidence type="ECO:0000256" key="4">
    <source>
        <dbReference type="ARBA" id="ARBA00022496"/>
    </source>
</evidence>
<dbReference type="Gene3D" id="2.170.130.10">
    <property type="entry name" value="TonB-dependent receptor, plug domain"/>
    <property type="match status" value="1"/>
</dbReference>
<keyword evidence="3" id="KW-1134">Transmembrane beta strand</keyword>
<dbReference type="PANTHER" id="PTHR32552">
    <property type="entry name" value="FERRICHROME IRON RECEPTOR-RELATED"/>
    <property type="match status" value="1"/>
</dbReference>
<dbReference type="Proteomes" id="UP000622317">
    <property type="component" value="Unassembled WGS sequence"/>
</dbReference>
<dbReference type="InterPro" id="IPR037066">
    <property type="entry name" value="Plug_dom_sf"/>
</dbReference>
<evidence type="ECO:0000256" key="6">
    <source>
        <dbReference type="ARBA" id="ARBA00023004"/>
    </source>
</evidence>
<name>A0A927IFQ9_9BACT</name>
<keyword evidence="15" id="KW-1185">Reference proteome</keyword>
<dbReference type="GO" id="GO:0009279">
    <property type="term" value="C:cell outer membrane"/>
    <property type="evidence" value="ECO:0007669"/>
    <property type="project" value="UniProtKB-SubCell"/>
</dbReference>
<evidence type="ECO:0000256" key="11">
    <source>
        <dbReference type="SAM" id="MobiDB-lite"/>
    </source>
</evidence>
<evidence type="ECO:0000313" key="15">
    <source>
        <dbReference type="Proteomes" id="UP000622317"/>
    </source>
</evidence>
<dbReference type="SUPFAM" id="SSF56935">
    <property type="entry name" value="Porins"/>
    <property type="match status" value="1"/>
</dbReference>
<feature type="signal peptide" evidence="12">
    <location>
        <begin position="1"/>
        <end position="24"/>
    </location>
</feature>
<keyword evidence="10" id="KW-0998">Cell outer membrane</keyword>